<comment type="similarity">
    <text evidence="2">Belongs to the zinc-containing alcohol dehydrogenase family.</text>
</comment>
<dbReference type="Proteomes" id="UP000319257">
    <property type="component" value="Unassembled WGS sequence"/>
</dbReference>
<dbReference type="OrthoDB" id="256333at2759"/>
<dbReference type="AlphaFoldDB" id="A0A507AGT8"/>
<dbReference type="Gene3D" id="3.90.180.10">
    <property type="entry name" value="Medium-chain alcohol dehydrogenases, catalytic domain"/>
    <property type="match status" value="1"/>
</dbReference>
<evidence type="ECO:0000256" key="5">
    <source>
        <dbReference type="ARBA" id="ARBA00023002"/>
    </source>
</evidence>
<accession>A0A507AGT8</accession>
<dbReference type="SMART" id="SM00829">
    <property type="entry name" value="PKS_ER"/>
    <property type="match status" value="1"/>
</dbReference>
<dbReference type="Pfam" id="PF00107">
    <property type="entry name" value="ADH_zinc_N"/>
    <property type="match status" value="1"/>
</dbReference>
<dbReference type="GO" id="GO:0046872">
    <property type="term" value="F:metal ion binding"/>
    <property type="evidence" value="ECO:0007669"/>
    <property type="project" value="UniProtKB-KW"/>
</dbReference>
<dbReference type="PANTHER" id="PTHR42940">
    <property type="entry name" value="ALCOHOL DEHYDROGENASE 1-RELATED"/>
    <property type="match status" value="1"/>
</dbReference>
<dbReference type="InterPro" id="IPR011032">
    <property type="entry name" value="GroES-like_sf"/>
</dbReference>
<dbReference type="FunFam" id="3.40.50.720:FF:000039">
    <property type="entry name" value="Alcohol dehydrogenase AdhP"/>
    <property type="match status" value="1"/>
</dbReference>
<reference evidence="8 9" key="1">
    <citation type="submission" date="2019-06" db="EMBL/GenBank/DDBJ databases">
        <title>Draft genome sequence of the filamentous fungus Phialemoniopsis curvata isolated from diesel fuel.</title>
        <authorList>
            <person name="Varaljay V.A."/>
            <person name="Lyon W.J."/>
            <person name="Crouch A.L."/>
            <person name="Drake C.E."/>
            <person name="Hollomon J.M."/>
            <person name="Nadeau L.J."/>
            <person name="Nunn H.S."/>
            <person name="Stevenson B.S."/>
            <person name="Bojanowski C.L."/>
            <person name="Crookes-Goodson W.J."/>
        </authorList>
    </citation>
    <scope>NUCLEOTIDE SEQUENCE [LARGE SCALE GENOMIC DNA]</scope>
    <source>
        <strain evidence="8 9">D216</strain>
    </source>
</reference>
<evidence type="ECO:0000259" key="7">
    <source>
        <dbReference type="SMART" id="SM00829"/>
    </source>
</evidence>
<evidence type="ECO:0000256" key="1">
    <source>
        <dbReference type="ARBA" id="ARBA00001947"/>
    </source>
</evidence>
<feature type="domain" description="Enoyl reductase (ER)" evidence="7">
    <location>
        <begin position="20"/>
        <end position="357"/>
    </location>
</feature>
<dbReference type="PANTHER" id="PTHR42940:SF8">
    <property type="entry name" value="VACUOLAR PROTEIN SORTING-ASSOCIATED PROTEIN 11"/>
    <property type="match status" value="1"/>
</dbReference>
<dbReference type="STRING" id="1093900.A0A507AGT8"/>
<keyword evidence="5" id="KW-0560">Oxidoreductase</keyword>
<dbReference type="EMBL" id="SKBQ01000080">
    <property type="protein sequence ID" value="TPX08102.1"/>
    <property type="molecule type" value="Genomic_DNA"/>
</dbReference>
<dbReference type="GO" id="GO:0004022">
    <property type="term" value="F:alcohol dehydrogenase (NAD+) activity"/>
    <property type="evidence" value="ECO:0007669"/>
    <property type="project" value="TreeGrafter"/>
</dbReference>
<dbReference type="InterPro" id="IPR020843">
    <property type="entry name" value="ER"/>
</dbReference>
<dbReference type="SUPFAM" id="SSF50129">
    <property type="entry name" value="GroES-like"/>
    <property type="match status" value="1"/>
</dbReference>
<dbReference type="GeneID" id="41977616"/>
<name>A0A507AGT8_9PEZI</name>
<evidence type="ECO:0000256" key="4">
    <source>
        <dbReference type="ARBA" id="ARBA00022833"/>
    </source>
</evidence>
<evidence type="ECO:0000256" key="3">
    <source>
        <dbReference type="ARBA" id="ARBA00022723"/>
    </source>
</evidence>
<keyword evidence="4" id="KW-0862">Zinc</keyword>
<keyword evidence="6" id="KW-0520">NAD</keyword>
<protein>
    <recommendedName>
        <fullName evidence="7">Enoyl reductase (ER) domain-containing protein</fullName>
    </recommendedName>
</protein>
<comment type="cofactor">
    <cofactor evidence="1">
        <name>Zn(2+)</name>
        <dbReference type="ChEBI" id="CHEBI:29105"/>
    </cofactor>
</comment>
<sequence length="372" mass="39163">MSPANDIPDQMQAVQVVEYKQPYQINTVPVPRPESLAPHELLVKVAVASYCHTDSMVRNGVFGTALPCTASHEGSGTVVASGPAAAAGHIGVGDRVMVGLPRSPCGECDDCAGPEESWRQYCTHLTRGHVGVHIDGCMAQYVVADARHTTPLPAAVSMLDAAPLACAGRTVWRGVEQAGLRAGETLAIVGSGGGLGHLGIAFAKKKGLRVVGIDARDEGLAVSHECGADLVVDARKGKEAAVKEVQEATDGRGADATLVLSEADTAAALGCAVTKMHGLLVQIAQPAEVKIPFQELIFRDIRVRGSVLASPAESQRMVDFVAEHGIRTTKKVFRGLNRIHDLIYEVQGGKVKGKVIIVVDQAQIDKEKNLKG</sequence>
<dbReference type="Pfam" id="PF08240">
    <property type="entry name" value="ADH_N"/>
    <property type="match status" value="1"/>
</dbReference>
<comment type="caution">
    <text evidence="8">The sequence shown here is derived from an EMBL/GenBank/DDBJ whole genome shotgun (WGS) entry which is preliminary data.</text>
</comment>
<gene>
    <name evidence="8" type="ORF">E0L32_010169</name>
</gene>
<evidence type="ECO:0000313" key="9">
    <source>
        <dbReference type="Proteomes" id="UP000319257"/>
    </source>
</evidence>
<dbReference type="SUPFAM" id="SSF51735">
    <property type="entry name" value="NAD(P)-binding Rossmann-fold domains"/>
    <property type="match status" value="1"/>
</dbReference>
<evidence type="ECO:0000256" key="2">
    <source>
        <dbReference type="ARBA" id="ARBA00008072"/>
    </source>
</evidence>
<evidence type="ECO:0000256" key="6">
    <source>
        <dbReference type="ARBA" id="ARBA00023027"/>
    </source>
</evidence>
<proteinExistence type="inferred from homology"/>
<dbReference type="InterPro" id="IPR013154">
    <property type="entry name" value="ADH-like_N"/>
</dbReference>
<dbReference type="GO" id="GO:0005737">
    <property type="term" value="C:cytoplasm"/>
    <property type="evidence" value="ECO:0007669"/>
    <property type="project" value="TreeGrafter"/>
</dbReference>
<dbReference type="InterPro" id="IPR013149">
    <property type="entry name" value="ADH-like_C"/>
</dbReference>
<dbReference type="InParanoid" id="A0A507AGT8"/>
<evidence type="ECO:0000313" key="8">
    <source>
        <dbReference type="EMBL" id="TPX08102.1"/>
    </source>
</evidence>
<organism evidence="8 9">
    <name type="scientific">Thyridium curvatum</name>
    <dbReference type="NCBI Taxonomy" id="1093900"/>
    <lineage>
        <taxon>Eukaryota</taxon>
        <taxon>Fungi</taxon>
        <taxon>Dikarya</taxon>
        <taxon>Ascomycota</taxon>
        <taxon>Pezizomycotina</taxon>
        <taxon>Sordariomycetes</taxon>
        <taxon>Sordariomycetidae</taxon>
        <taxon>Thyridiales</taxon>
        <taxon>Thyridiaceae</taxon>
        <taxon>Thyridium</taxon>
    </lineage>
</organism>
<keyword evidence="9" id="KW-1185">Reference proteome</keyword>
<keyword evidence="3" id="KW-0479">Metal-binding</keyword>
<dbReference type="InterPro" id="IPR036291">
    <property type="entry name" value="NAD(P)-bd_dom_sf"/>
</dbReference>
<dbReference type="Gene3D" id="3.40.50.720">
    <property type="entry name" value="NAD(P)-binding Rossmann-like Domain"/>
    <property type="match status" value="1"/>
</dbReference>
<dbReference type="RefSeq" id="XP_030989813.1">
    <property type="nucleotide sequence ID" value="XM_031132757.1"/>
</dbReference>